<protein>
    <recommendedName>
        <fullName evidence="3">PRTase ComF-like protein</fullName>
    </recommendedName>
</protein>
<gene>
    <name evidence="1" type="ORF">BS50DRAFT_53674</name>
</gene>
<accession>A0A2T2NIH2</accession>
<dbReference type="AlphaFoldDB" id="A0A2T2NIH2"/>
<dbReference type="Pfam" id="PF15610">
    <property type="entry name" value="PRTase_3"/>
    <property type="match status" value="1"/>
</dbReference>
<organism evidence="1 2">
    <name type="scientific">Corynespora cassiicola Philippines</name>
    <dbReference type="NCBI Taxonomy" id="1448308"/>
    <lineage>
        <taxon>Eukaryota</taxon>
        <taxon>Fungi</taxon>
        <taxon>Dikarya</taxon>
        <taxon>Ascomycota</taxon>
        <taxon>Pezizomycotina</taxon>
        <taxon>Dothideomycetes</taxon>
        <taxon>Pleosporomycetidae</taxon>
        <taxon>Pleosporales</taxon>
        <taxon>Corynesporascaceae</taxon>
        <taxon>Corynespora</taxon>
    </lineage>
</organism>
<dbReference type="Proteomes" id="UP000240883">
    <property type="component" value="Unassembled WGS sequence"/>
</dbReference>
<sequence>MSVFSLHSIRSEEPSTLPFAPKDYARFKFGDDGSAHRFGSQLAQAFIAEKLGVFQDSSKDIVVAAASDYVPSATHALRQHFVAYLNRHLITTDCKPAQKIDIYRQKERGVIECAGTRDQKQPKSTFHIDRERVGGQILIVVDDLRSTQAQEEELNRTFKGPHLPAKVFFVYLAEIADPKVASSVTKSLAFPSVHVKDVEAIAQSRSFVMSSTCVEFVLLLGHVEFCQFIRRQDDGFVQLLLDYAIGGYYHADPRCLENFKFLLWEAKAREFSGSV</sequence>
<name>A0A2T2NIH2_CORCC</name>
<keyword evidence="2" id="KW-1185">Reference proteome</keyword>
<evidence type="ECO:0000313" key="1">
    <source>
        <dbReference type="EMBL" id="PSN65227.1"/>
    </source>
</evidence>
<dbReference type="EMBL" id="KZ678137">
    <property type="protein sequence ID" value="PSN65227.1"/>
    <property type="molecule type" value="Genomic_DNA"/>
</dbReference>
<dbReference type="InterPro" id="IPR028944">
    <property type="entry name" value="PRTase_ComF-like"/>
</dbReference>
<proteinExistence type="predicted"/>
<evidence type="ECO:0000313" key="2">
    <source>
        <dbReference type="Proteomes" id="UP000240883"/>
    </source>
</evidence>
<evidence type="ECO:0008006" key="3">
    <source>
        <dbReference type="Google" id="ProtNLM"/>
    </source>
</evidence>
<dbReference type="OrthoDB" id="9986683at2759"/>
<reference evidence="1 2" key="1">
    <citation type="journal article" date="2018" name="Front. Microbiol.">
        <title>Genome-Wide Analysis of Corynespora cassiicola Leaf Fall Disease Putative Effectors.</title>
        <authorList>
            <person name="Lopez D."/>
            <person name="Ribeiro S."/>
            <person name="Label P."/>
            <person name="Fumanal B."/>
            <person name="Venisse J.S."/>
            <person name="Kohler A."/>
            <person name="de Oliveira R.R."/>
            <person name="Labutti K."/>
            <person name="Lipzen A."/>
            <person name="Lail K."/>
            <person name="Bauer D."/>
            <person name="Ohm R.A."/>
            <person name="Barry K.W."/>
            <person name="Spatafora J."/>
            <person name="Grigoriev I.V."/>
            <person name="Martin F.M."/>
            <person name="Pujade-Renaud V."/>
        </authorList>
    </citation>
    <scope>NUCLEOTIDE SEQUENCE [LARGE SCALE GENOMIC DNA]</scope>
    <source>
        <strain evidence="1 2">Philippines</strain>
    </source>
</reference>